<gene>
    <name evidence="1" type="ORF">ECANGB1_575</name>
</gene>
<dbReference type="OrthoDB" id="3233403at2759"/>
<name>A0A1Y1S4B4_9MICR</name>
<keyword evidence="2" id="KW-1185">Reference proteome</keyword>
<evidence type="ECO:0008006" key="3">
    <source>
        <dbReference type="Google" id="ProtNLM"/>
    </source>
</evidence>
<dbReference type="AlphaFoldDB" id="A0A1Y1S4B4"/>
<accession>A0A1Y1S4B4</accession>
<dbReference type="EMBL" id="LWDP01000140">
    <property type="protein sequence ID" value="ORD93224.1"/>
    <property type="molecule type" value="Genomic_DNA"/>
</dbReference>
<dbReference type="VEuPathDB" id="MicrosporidiaDB:ECANGB1_575"/>
<proteinExistence type="predicted"/>
<dbReference type="Proteomes" id="UP000192639">
    <property type="component" value="Unassembled WGS sequence"/>
</dbReference>
<sequence>MLQASVSKCLKSYCFPGTTIRKFPQPPEDGQIMENVVFMGVVLGVIGCVDGFHIPIVSIGGYNAELYIDIEKLFVFFVNVMGVCDADFGFTSLITGWAGSVHDSRIFPPQTCINC</sequence>
<evidence type="ECO:0000313" key="2">
    <source>
        <dbReference type="Proteomes" id="UP000192639"/>
    </source>
</evidence>
<organism evidence="1 2">
    <name type="scientific">Enterospora canceri</name>
    <dbReference type="NCBI Taxonomy" id="1081671"/>
    <lineage>
        <taxon>Eukaryota</taxon>
        <taxon>Fungi</taxon>
        <taxon>Fungi incertae sedis</taxon>
        <taxon>Microsporidia</taxon>
        <taxon>Enterocytozoonidae</taxon>
        <taxon>Enterospora</taxon>
    </lineage>
</organism>
<evidence type="ECO:0000313" key="1">
    <source>
        <dbReference type="EMBL" id="ORD93224.1"/>
    </source>
</evidence>
<protein>
    <recommendedName>
        <fullName evidence="3">DDE Tnp4 domain-containing protein</fullName>
    </recommendedName>
</protein>
<comment type="caution">
    <text evidence="1">The sequence shown here is derived from an EMBL/GenBank/DDBJ whole genome shotgun (WGS) entry which is preliminary data.</text>
</comment>
<reference evidence="1 2" key="1">
    <citation type="journal article" date="2017" name="Environ. Microbiol.">
        <title>Decay of the glycolytic pathway and adaptation to intranuclear parasitism within Enterocytozoonidae microsporidia.</title>
        <authorList>
            <person name="Wiredu Boakye D."/>
            <person name="Jaroenlak P."/>
            <person name="Prachumwat A."/>
            <person name="Williams T.A."/>
            <person name="Bateman K.S."/>
            <person name="Itsathitphaisarn O."/>
            <person name="Sritunyalucksana K."/>
            <person name="Paszkiewicz K.H."/>
            <person name="Moore K.A."/>
            <person name="Stentiford G.D."/>
            <person name="Williams B.A."/>
        </authorList>
    </citation>
    <scope>NUCLEOTIDE SEQUENCE [LARGE SCALE GENOMIC DNA]</scope>
    <source>
        <strain evidence="1 2">GB1</strain>
    </source>
</reference>